<dbReference type="RefSeq" id="WP_160499577.1">
    <property type="nucleotide sequence ID" value="NZ_WUBI01000003.1"/>
</dbReference>
<dbReference type="InterPro" id="IPR012341">
    <property type="entry name" value="6hp_glycosidase-like_sf"/>
</dbReference>
<evidence type="ECO:0000313" key="5">
    <source>
        <dbReference type="EMBL" id="MWV46003.1"/>
    </source>
</evidence>
<keyword evidence="5" id="KW-0378">Hydrolase</keyword>
<dbReference type="GO" id="GO:0004560">
    <property type="term" value="F:alpha-L-fucosidase activity"/>
    <property type="evidence" value="ECO:0007669"/>
    <property type="project" value="InterPro"/>
</dbReference>
<dbReference type="Pfam" id="PF22124">
    <property type="entry name" value="Glyco_hydro_95_cat"/>
    <property type="match status" value="1"/>
</dbReference>
<feature type="domain" description="Glycosyl hydrolase family 95 N-terminal" evidence="2">
    <location>
        <begin position="50"/>
        <end position="283"/>
    </location>
</feature>
<feature type="domain" description="Alpha fucosidase A-like C-terminal" evidence="3">
    <location>
        <begin position="722"/>
        <end position="783"/>
    </location>
</feature>
<evidence type="ECO:0000259" key="2">
    <source>
        <dbReference type="Pfam" id="PF14498"/>
    </source>
</evidence>
<evidence type="ECO:0000259" key="4">
    <source>
        <dbReference type="Pfam" id="PF22124"/>
    </source>
</evidence>
<organism evidence="5 6">
    <name type="scientific">Paenibacillus dendrobii</name>
    <dbReference type="NCBI Taxonomy" id="2691084"/>
    <lineage>
        <taxon>Bacteria</taxon>
        <taxon>Bacillati</taxon>
        <taxon>Bacillota</taxon>
        <taxon>Bacilli</taxon>
        <taxon>Bacillales</taxon>
        <taxon>Paenibacillaceae</taxon>
        <taxon>Paenibacillus</taxon>
    </lineage>
</organism>
<gene>
    <name evidence="5" type="ORF">GRF59_20500</name>
</gene>
<name>A0A7X3IM24_9BACL</name>
<dbReference type="InterPro" id="IPR027414">
    <property type="entry name" value="GH95_N_dom"/>
</dbReference>
<feature type="domain" description="Glycosyl hydrolase family 95 catalytic" evidence="4">
    <location>
        <begin position="302"/>
        <end position="720"/>
    </location>
</feature>
<dbReference type="PIRSF" id="PIRSF007663">
    <property type="entry name" value="UCP007663"/>
    <property type="match status" value="1"/>
</dbReference>
<dbReference type="InterPro" id="IPR049053">
    <property type="entry name" value="AFCA-like_C"/>
</dbReference>
<comment type="caution">
    <text evidence="5">The sequence shown here is derived from an EMBL/GenBank/DDBJ whole genome shotgun (WGS) entry which is preliminary data.</text>
</comment>
<dbReference type="FunFam" id="1.50.10.10:FF:000028">
    <property type="entry name" value="Alpha-L-fucosidase 2"/>
    <property type="match status" value="1"/>
</dbReference>
<sequence>MKQQAIGGSNKAPEQGANQEHPYWNQDGDYLDNGKPVIRGAASHGRPLRLWYNAPAAAWEEALPIGNGRLGAMVYGSLGLETIRLNEDSLWYGGPARAANPEAGPYLDEIRSLLREGRQAEAEHLARMALTASPKYEQPYHPLGDLMLKPLMDASPVEDYERELDLERAVVNVTYHAQGVNYRRQYFVSEPDGVLVVRLTADRSGALTFAANLMRRPFDSGCWPGPDGTIIMGGECGADGIRFSAAFRAVPEGGTVRMIGDFLSVEGADAVTILLAAQTSFREKNPEEACLIQLERAASTPYDELFKRHVKEYRQRFDRFELTLTPEGDPFEELPTDQRLHRLKETVRDSGLAGQEIPGDPGLMALYVQYGRYLLLSCSRPGTLAANLQGIWNHNFTPPWESKYTININTQMNYWPAEPLGLEECHEPLFDLIERMVPNGRVTAQEMYGCRGFVAHHNTNLWAETRPEGILMTCTVWPMGAAWLSLHLWEHYRYGLDAEFLKSRAFPVMKEAAVFLLDYMTQGENGELVTGPSVSPENKFVLPDGSSGSLCMGPSMDAQIALTLFDACLDAAKVIGAGSEAGLIAELEQAVRRIPKPQIGRHGQIMEWQTDHEEADPGHRHISQLFALHPGRLIDAFDTPELAEAARATLARRLASGGGHTGWSRAWIMNFYTRLLMGGEAHGHLAKLLSQSTYPNMLDCHPPFQIDGNFGGAAGVAEMLLQSHTGELRLLPALPPQWPSGEVRGLRARGGYTVDISWREGALSKVTIHPRQTGDCQIWSPVPLNAVGLMSLPEKENVTHVKPNNHGYRYRVSVIQGTSLTINNEDFRKR</sequence>
<evidence type="ECO:0000256" key="1">
    <source>
        <dbReference type="SAM" id="MobiDB-lite"/>
    </source>
</evidence>
<proteinExistence type="predicted"/>
<dbReference type="PANTHER" id="PTHR31084:SF0">
    <property type="entry name" value="ALPHA-L-FUCOSIDASE 2"/>
    <property type="match status" value="1"/>
</dbReference>
<dbReference type="InterPro" id="IPR016518">
    <property type="entry name" value="Alpha-L-fucosidase"/>
</dbReference>
<dbReference type="GO" id="GO:0005975">
    <property type="term" value="P:carbohydrate metabolic process"/>
    <property type="evidence" value="ECO:0007669"/>
    <property type="project" value="InterPro"/>
</dbReference>
<dbReference type="InterPro" id="IPR054363">
    <property type="entry name" value="GH95_cat"/>
</dbReference>
<dbReference type="Proteomes" id="UP000460318">
    <property type="component" value="Unassembled WGS sequence"/>
</dbReference>
<protein>
    <submittedName>
        <fullName evidence="5">Glycoside hydrolase family 95 protein</fullName>
    </submittedName>
</protein>
<accession>A0A7X3IM24</accession>
<keyword evidence="6" id="KW-1185">Reference proteome</keyword>
<feature type="region of interest" description="Disordered" evidence="1">
    <location>
        <begin position="1"/>
        <end position="29"/>
    </location>
</feature>
<dbReference type="SUPFAM" id="SSF48208">
    <property type="entry name" value="Six-hairpin glycosidases"/>
    <property type="match status" value="1"/>
</dbReference>
<dbReference type="PANTHER" id="PTHR31084">
    <property type="entry name" value="ALPHA-L-FUCOSIDASE 2"/>
    <property type="match status" value="1"/>
</dbReference>
<dbReference type="InterPro" id="IPR008928">
    <property type="entry name" value="6-hairpin_glycosidase_sf"/>
</dbReference>
<dbReference type="Gene3D" id="1.50.10.10">
    <property type="match status" value="1"/>
</dbReference>
<dbReference type="Pfam" id="PF14498">
    <property type="entry name" value="Glyco_hyd_65N_2"/>
    <property type="match status" value="1"/>
</dbReference>
<dbReference type="Pfam" id="PF21307">
    <property type="entry name" value="Glyco_hydro_95_C"/>
    <property type="match status" value="1"/>
</dbReference>
<reference evidence="5 6" key="1">
    <citation type="submission" date="2019-12" db="EMBL/GenBank/DDBJ databases">
        <title>Paenibacillus sp. nov., an endophytic bacterium isolated from the stem of Dendrobium.</title>
        <authorList>
            <person name="Zhao R."/>
        </authorList>
    </citation>
    <scope>NUCLEOTIDE SEQUENCE [LARGE SCALE GENOMIC DNA]</scope>
    <source>
        <strain evidence="5 6">HJL G12</strain>
    </source>
</reference>
<dbReference type="EMBL" id="WUBI01000003">
    <property type="protein sequence ID" value="MWV46003.1"/>
    <property type="molecule type" value="Genomic_DNA"/>
</dbReference>
<evidence type="ECO:0000313" key="6">
    <source>
        <dbReference type="Proteomes" id="UP000460318"/>
    </source>
</evidence>
<dbReference type="AlphaFoldDB" id="A0A7X3IM24"/>
<evidence type="ECO:0000259" key="3">
    <source>
        <dbReference type="Pfam" id="PF21307"/>
    </source>
</evidence>